<keyword evidence="3" id="KW-1185">Reference proteome</keyword>
<feature type="chain" id="PRO_5047350751" description="Phage portal protein" evidence="1">
    <location>
        <begin position="24"/>
        <end position="482"/>
    </location>
</feature>
<keyword evidence="1" id="KW-0732">Signal</keyword>
<evidence type="ECO:0000256" key="1">
    <source>
        <dbReference type="SAM" id="SignalP"/>
    </source>
</evidence>
<feature type="signal peptide" evidence="1">
    <location>
        <begin position="1"/>
        <end position="23"/>
    </location>
</feature>
<evidence type="ECO:0000313" key="3">
    <source>
        <dbReference type="Proteomes" id="UP000831785"/>
    </source>
</evidence>
<evidence type="ECO:0008006" key="4">
    <source>
        <dbReference type="Google" id="ProtNLM"/>
    </source>
</evidence>
<sequence>MAKRRLTSTVALLRVGAPSSVLHAPAAPTGGTPEKLKLVAWGAGDTLPQECLRVVYDSGTAEACATRLAQFIGGKGFAAEATARMRANDEQTLNDILAEAKHYAALGLGVALVMRFTYGGQRGDLYVEPADCLRREKDGGGRYIINYGRAEGKNAAADNRVYLPYNPLASEEEIAQQVLAAVQSEGGYWGHLLFSFEARPGRTQYPVPGYYAGKEDLETDAALAKFDRKQAKNGFFPDAWWTLIGKKFDDYPDPDFVPGPGQTLDDAPMIESPDLKAAKATIKALKGSETEASVGVSVAETKEEVPVLQFIDKGPNSKGLTDMRGRITGFVCRHMGVPPVLIGVAEPGLLGNNQQIVNSIKLFNLTVEPARATITSPLAYFYPEVTDWTVKPLNPVEYIDPVVAEKMTDDEIRSFGGLPKLSALEDTQAQKTLKALNVMSPLLATKAVSEMTSAEIRALINLEGSKAEALAAEASTTPRPKS</sequence>
<reference evidence="2 3" key="1">
    <citation type="submission" date="2022-04" db="EMBL/GenBank/DDBJ databases">
        <title>Hymenobacter sp. isolated from the air.</title>
        <authorList>
            <person name="Won M."/>
            <person name="Lee C.-M."/>
            <person name="Woen H.-Y."/>
            <person name="Kwon S.-W."/>
        </authorList>
    </citation>
    <scope>NUCLEOTIDE SEQUENCE [LARGE SCALE GENOMIC DNA]</scope>
    <source>
        <strain evidence="3">5116 S-27</strain>
    </source>
</reference>
<gene>
    <name evidence="2" type="ORF">MUN80_25310</name>
</gene>
<evidence type="ECO:0000313" key="2">
    <source>
        <dbReference type="EMBL" id="UOQ53042.1"/>
    </source>
</evidence>
<dbReference type="Proteomes" id="UP000831785">
    <property type="component" value="Chromosome"/>
</dbReference>
<organism evidence="2 3">
    <name type="scientific">Hymenobacter cellulosivorans</name>
    <dbReference type="NCBI Taxonomy" id="2932249"/>
    <lineage>
        <taxon>Bacteria</taxon>
        <taxon>Pseudomonadati</taxon>
        <taxon>Bacteroidota</taxon>
        <taxon>Cytophagia</taxon>
        <taxon>Cytophagales</taxon>
        <taxon>Hymenobacteraceae</taxon>
        <taxon>Hymenobacter</taxon>
    </lineage>
</organism>
<accession>A0ABY4FAJ5</accession>
<dbReference type="EMBL" id="CP095049">
    <property type="protein sequence ID" value="UOQ53042.1"/>
    <property type="molecule type" value="Genomic_DNA"/>
</dbReference>
<name>A0ABY4FAJ5_9BACT</name>
<proteinExistence type="predicted"/>
<dbReference type="RefSeq" id="WP_244717721.1">
    <property type="nucleotide sequence ID" value="NZ_CP095049.1"/>
</dbReference>
<protein>
    <recommendedName>
        <fullName evidence="4">Phage portal protein</fullName>
    </recommendedName>
</protein>